<feature type="transmembrane region" description="Helical" evidence="1">
    <location>
        <begin position="37"/>
        <end position="57"/>
    </location>
</feature>
<feature type="transmembrane region" description="Helical" evidence="1">
    <location>
        <begin position="151"/>
        <end position="168"/>
    </location>
</feature>
<evidence type="ECO:0000313" key="2">
    <source>
        <dbReference type="EMBL" id="OEH82125.1"/>
    </source>
</evidence>
<dbReference type="AlphaFoldDB" id="A0A1E5KW99"/>
<feature type="transmembrane region" description="Helical" evidence="1">
    <location>
        <begin position="78"/>
        <end position="97"/>
    </location>
</feature>
<keyword evidence="3" id="KW-1185">Reference proteome</keyword>
<feature type="transmembrane region" description="Helical" evidence="1">
    <location>
        <begin position="9"/>
        <end position="25"/>
    </location>
</feature>
<keyword evidence="1" id="KW-0812">Transmembrane</keyword>
<accession>A0A1E5KW99</accession>
<name>A0A1E5KW99_9ENTE</name>
<sequence length="449" mass="51255">MVKIIRKAYFNPLIVFLLTLGYGLLEIDFGDTEGRTAYGWLYILIIMWIFVLLYLIAYIRLVRYIVRIVKNNQSPLVYLIKPLVIFSFASAISFFSAPFEIMFSLYGITTYSGVIFAISVVGIAITGYLLDNEKDIFHFKNDKSVTKFLPSLIALGIITAPVLTWWSINEINETRQEKDYQQILEKGYQAKGKNYAIEMISQYKLGNGDIRVEYKLKDGDYEIPAGAELRVNQQDSFDIIQSTFVSLEMDYTKLMTIQANDQAGQNLLKAYVTEIEAGLKKLGISNEFQVENNSNSIFEHPHFSAIYLNWEEEASAELKQSVAKAKKSHQMNQHEFGGWVSLTAEDLMRSGMLIPEITVKYNWELNSDSEDLSWSERDTLLEKVDTKLISTINYTNLKDGSYLLSGSEVYLLIVKEGKLEGVGEIPSRITIRDSKDTNFSSSSDYTKWE</sequence>
<organism evidence="2 3">
    <name type="scientific">Enterococcus rivorum</name>
    <dbReference type="NCBI Taxonomy" id="762845"/>
    <lineage>
        <taxon>Bacteria</taxon>
        <taxon>Bacillati</taxon>
        <taxon>Bacillota</taxon>
        <taxon>Bacilli</taxon>
        <taxon>Lactobacillales</taxon>
        <taxon>Enterococcaceae</taxon>
        <taxon>Enterococcus</taxon>
    </lineage>
</organism>
<protein>
    <submittedName>
        <fullName evidence="2">Uncharacterized protein</fullName>
    </submittedName>
</protein>
<evidence type="ECO:0000256" key="1">
    <source>
        <dbReference type="SAM" id="Phobius"/>
    </source>
</evidence>
<keyword evidence="1" id="KW-1133">Transmembrane helix</keyword>
<reference evidence="2 3" key="1">
    <citation type="submission" date="2016-09" db="EMBL/GenBank/DDBJ databases">
        <authorList>
            <person name="Capua I."/>
            <person name="De Benedictis P."/>
            <person name="Joannis T."/>
            <person name="Lombin L.H."/>
            <person name="Cattoli G."/>
        </authorList>
    </citation>
    <scope>NUCLEOTIDE SEQUENCE [LARGE SCALE GENOMIC DNA]</scope>
    <source>
        <strain evidence="2 3">LMG 25899</strain>
    </source>
</reference>
<gene>
    <name evidence="2" type="ORF">BCR26_14410</name>
</gene>
<feature type="transmembrane region" description="Helical" evidence="1">
    <location>
        <begin position="103"/>
        <end position="130"/>
    </location>
</feature>
<comment type="caution">
    <text evidence="2">The sequence shown here is derived from an EMBL/GenBank/DDBJ whole genome shotgun (WGS) entry which is preliminary data.</text>
</comment>
<evidence type="ECO:0000313" key="3">
    <source>
        <dbReference type="Proteomes" id="UP000095256"/>
    </source>
</evidence>
<proteinExistence type="predicted"/>
<dbReference type="EMBL" id="MIEK01000028">
    <property type="protein sequence ID" value="OEH82125.1"/>
    <property type="molecule type" value="Genomic_DNA"/>
</dbReference>
<keyword evidence="1" id="KW-0472">Membrane</keyword>
<dbReference type="Proteomes" id="UP000095256">
    <property type="component" value="Unassembled WGS sequence"/>
</dbReference>